<evidence type="ECO:0000256" key="1">
    <source>
        <dbReference type="RuleBase" id="RU362001"/>
    </source>
</evidence>
<keyword evidence="4" id="KW-1185">Reference proteome</keyword>
<accession>A0AA90NCY9</accession>
<comment type="caution">
    <text evidence="3">The sequence shown here is derived from an EMBL/GenBank/DDBJ whole genome shotgun (WGS) entry which is preliminary data.</text>
</comment>
<dbReference type="InterPro" id="IPR010310">
    <property type="entry name" value="T7SS_ESAT-6-like"/>
</dbReference>
<dbReference type="NCBIfam" id="TIGR03930">
    <property type="entry name" value="WXG100_ESAT6"/>
    <property type="match status" value="1"/>
</dbReference>
<evidence type="ECO:0000313" key="3">
    <source>
        <dbReference type="EMBL" id="MDP0398127.1"/>
    </source>
</evidence>
<dbReference type="Proteomes" id="UP001178281">
    <property type="component" value="Unassembled WGS sequence"/>
</dbReference>
<dbReference type="Gene3D" id="1.10.287.1060">
    <property type="entry name" value="ESAT-6-like"/>
    <property type="match status" value="1"/>
</dbReference>
<protein>
    <recommendedName>
        <fullName evidence="1">ESAT-6-like protein</fullName>
    </recommendedName>
</protein>
<dbReference type="SUPFAM" id="SSF140453">
    <property type="entry name" value="EsxAB dimer-like"/>
    <property type="match status" value="1"/>
</dbReference>
<gene>
    <name evidence="3" type="ORF">Q7X28_09325</name>
</gene>
<proteinExistence type="inferred from homology"/>
<dbReference type="Pfam" id="PF06013">
    <property type="entry name" value="WXG100"/>
    <property type="match status" value="1"/>
</dbReference>
<name>A0AA90NCY9_9ACTN</name>
<organism evidence="3 4">
    <name type="scientific">Tsukamurella strandjordii</name>
    <dbReference type="NCBI Taxonomy" id="147577"/>
    <lineage>
        <taxon>Bacteria</taxon>
        <taxon>Bacillati</taxon>
        <taxon>Actinomycetota</taxon>
        <taxon>Actinomycetes</taxon>
        <taxon>Mycobacteriales</taxon>
        <taxon>Tsukamurellaceae</taxon>
        <taxon>Tsukamurella</taxon>
    </lineage>
</organism>
<sequence length="108" mass="11639">MNTRLQVNPADLRTGGTRFDAQQARIASILNAAERAHTDLQGTWQGSAAEVMQERWDEHLPGVGEHVAKLTEYARLLTSTAADYADTESGSTEEIRAAGEGGVLDLEA</sequence>
<evidence type="ECO:0000313" key="4">
    <source>
        <dbReference type="Proteomes" id="UP001178281"/>
    </source>
</evidence>
<dbReference type="AlphaFoldDB" id="A0AA90NCY9"/>
<dbReference type="EMBL" id="JAUTIX010000003">
    <property type="protein sequence ID" value="MDP0398127.1"/>
    <property type="molecule type" value="Genomic_DNA"/>
</dbReference>
<evidence type="ECO:0000256" key="2">
    <source>
        <dbReference type="SAM" id="MobiDB-lite"/>
    </source>
</evidence>
<feature type="region of interest" description="Disordered" evidence="2">
    <location>
        <begin position="85"/>
        <end position="108"/>
    </location>
</feature>
<dbReference type="InterPro" id="IPR036689">
    <property type="entry name" value="ESAT-6-like_sf"/>
</dbReference>
<reference evidence="3" key="1">
    <citation type="submission" date="2023-08" db="EMBL/GenBank/DDBJ databases">
        <title>The draft genome of Tsukamurella strandjordii strain 050030.</title>
        <authorList>
            <person name="Zhao F."/>
            <person name="Feng Y."/>
            <person name="Zong Z."/>
        </authorList>
    </citation>
    <scope>NUCLEOTIDE SEQUENCE</scope>
    <source>
        <strain evidence="3">050030</strain>
    </source>
</reference>
<comment type="similarity">
    <text evidence="1">Belongs to the WXG100 family.</text>
</comment>
<dbReference type="RefSeq" id="WP_255585665.1">
    <property type="nucleotide sequence ID" value="NZ_JAUTIX010000003.1"/>
</dbReference>